<dbReference type="EMBL" id="MLFT02000012">
    <property type="protein sequence ID" value="PHT32372.1"/>
    <property type="molecule type" value="Genomic_DNA"/>
</dbReference>
<organism evidence="1 2">
    <name type="scientific">Capsicum baccatum</name>
    <name type="common">Peruvian pepper</name>
    <dbReference type="NCBI Taxonomy" id="33114"/>
    <lineage>
        <taxon>Eukaryota</taxon>
        <taxon>Viridiplantae</taxon>
        <taxon>Streptophyta</taxon>
        <taxon>Embryophyta</taxon>
        <taxon>Tracheophyta</taxon>
        <taxon>Spermatophyta</taxon>
        <taxon>Magnoliopsida</taxon>
        <taxon>eudicotyledons</taxon>
        <taxon>Gunneridae</taxon>
        <taxon>Pentapetalae</taxon>
        <taxon>asterids</taxon>
        <taxon>lamiids</taxon>
        <taxon>Solanales</taxon>
        <taxon>Solanaceae</taxon>
        <taxon>Solanoideae</taxon>
        <taxon>Capsiceae</taxon>
        <taxon>Capsicum</taxon>
    </lineage>
</organism>
<sequence>MASKNIISDLNKEEKLNRDNYDIWSRKVWYILEEENDLEDSGAIDHVSRDREVFVEFHRVSPRSRLQIDGTKRINVNANVMKFPNPGEFFSGEVMNVGDVIVGRFCGELTILSFGLDYFVHDGRLLRNECRCYEISKVLRKDIADFIKVITCVGMLLRVAFAKVVRPASDRNLVFHLTSLLFKLPMINPYSAEEGFLPKIGKPRYVISRQLMSSLSCQANMLE</sequence>
<evidence type="ECO:0000313" key="1">
    <source>
        <dbReference type="EMBL" id="PHT32372.1"/>
    </source>
</evidence>
<evidence type="ECO:0000313" key="2">
    <source>
        <dbReference type="Proteomes" id="UP000224567"/>
    </source>
</evidence>
<evidence type="ECO:0008006" key="3">
    <source>
        <dbReference type="Google" id="ProtNLM"/>
    </source>
</evidence>
<proteinExistence type="predicted"/>
<dbReference type="Proteomes" id="UP000224567">
    <property type="component" value="Unassembled WGS sequence"/>
</dbReference>
<accession>A0A2G2VHC3</accession>
<dbReference type="AlphaFoldDB" id="A0A2G2VHC3"/>
<reference evidence="1 2" key="1">
    <citation type="journal article" date="2017" name="Genome Biol.">
        <title>New reference genome sequences of hot pepper reveal the massive evolution of plant disease-resistance genes by retroduplication.</title>
        <authorList>
            <person name="Kim S."/>
            <person name="Park J."/>
            <person name="Yeom S.I."/>
            <person name="Kim Y.M."/>
            <person name="Seo E."/>
            <person name="Kim K.T."/>
            <person name="Kim M.S."/>
            <person name="Lee J.M."/>
            <person name="Cheong K."/>
            <person name="Shin H.S."/>
            <person name="Kim S.B."/>
            <person name="Han K."/>
            <person name="Lee J."/>
            <person name="Park M."/>
            <person name="Lee H.A."/>
            <person name="Lee H.Y."/>
            <person name="Lee Y."/>
            <person name="Oh S."/>
            <person name="Lee J.H."/>
            <person name="Choi E."/>
            <person name="Choi E."/>
            <person name="Lee S.E."/>
            <person name="Jeon J."/>
            <person name="Kim H."/>
            <person name="Choi G."/>
            <person name="Song H."/>
            <person name="Lee J."/>
            <person name="Lee S.C."/>
            <person name="Kwon J.K."/>
            <person name="Lee H.Y."/>
            <person name="Koo N."/>
            <person name="Hong Y."/>
            <person name="Kim R.W."/>
            <person name="Kang W.H."/>
            <person name="Huh J.H."/>
            <person name="Kang B.C."/>
            <person name="Yang T.J."/>
            <person name="Lee Y.H."/>
            <person name="Bennetzen J.L."/>
            <person name="Choi D."/>
        </authorList>
    </citation>
    <scope>NUCLEOTIDE SEQUENCE [LARGE SCALE GENOMIC DNA]</scope>
    <source>
        <strain evidence="2">cv. PBC81</strain>
    </source>
</reference>
<gene>
    <name evidence="1" type="ORF">CQW23_28709</name>
</gene>
<dbReference type="OrthoDB" id="1909174at2759"/>
<keyword evidence="2" id="KW-1185">Reference proteome</keyword>
<comment type="caution">
    <text evidence="1">The sequence shown here is derived from an EMBL/GenBank/DDBJ whole genome shotgun (WGS) entry which is preliminary data.</text>
</comment>
<protein>
    <recommendedName>
        <fullName evidence="3">DUF4219 domain-containing protein</fullName>
    </recommendedName>
</protein>
<reference evidence="2" key="2">
    <citation type="journal article" date="2017" name="J. Anim. Genet.">
        <title>Multiple reference genome sequences of hot pepper reveal the massive evolution of plant disease resistance genes by retroduplication.</title>
        <authorList>
            <person name="Kim S."/>
            <person name="Park J."/>
            <person name="Yeom S.-I."/>
            <person name="Kim Y.-M."/>
            <person name="Seo E."/>
            <person name="Kim K.-T."/>
            <person name="Kim M.-S."/>
            <person name="Lee J.M."/>
            <person name="Cheong K."/>
            <person name="Shin H.-S."/>
            <person name="Kim S.-B."/>
            <person name="Han K."/>
            <person name="Lee J."/>
            <person name="Park M."/>
            <person name="Lee H.-A."/>
            <person name="Lee H.-Y."/>
            <person name="Lee Y."/>
            <person name="Oh S."/>
            <person name="Lee J.H."/>
            <person name="Choi E."/>
            <person name="Choi E."/>
            <person name="Lee S.E."/>
            <person name="Jeon J."/>
            <person name="Kim H."/>
            <person name="Choi G."/>
            <person name="Song H."/>
            <person name="Lee J."/>
            <person name="Lee S.-C."/>
            <person name="Kwon J.-K."/>
            <person name="Lee H.-Y."/>
            <person name="Koo N."/>
            <person name="Hong Y."/>
            <person name="Kim R.W."/>
            <person name="Kang W.-H."/>
            <person name="Huh J.H."/>
            <person name="Kang B.-C."/>
            <person name="Yang T.-J."/>
            <person name="Lee Y.-H."/>
            <person name="Bennetzen J.L."/>
            <person name="Choi D."/>
        </authorList>
    </citation>
    <scope>NUCLEOTIDE SEQUENCE [LARGE SCALE GENOMIC DNA]</scope>
    <source>
        <strain evidence="2">cv. PBC81</strain>
    </source>
</reference>
<name>A0A2G2VHC3_CAPBA</name>